<feature type="transmembrane region" description="Helical" evidence="3">
    <location>
        <begin position="6"/>
        <end position="25"/>
    </location>
</feature>
<name>A0ABZ2MX66_9BACI</name>
<feature type="domain" description="YknX-like barrel-sandwich hybrid" evidence="4">
    <location>
        <begin position="65"/>
        <end position="223"/>
    </location>
</feature>
<dbReference type="Pfam" id="PF25984">
    <property type="entry name" value="BSH_YknX"/>
    <property type="match status" value="1"/>
</dbReference>
<keyword evidence="3" id="KW-0812">Transmembrane</keyword>
<evidence type="ECO:0000259" key="4">
    <source>
        <dbReference type="Pfam" id="PF25984"/>
    </source>
</evidence>
<protein>
    <submittedName>
        <fullName evidence="5">Efflux RND transporter periplasmic adaptor subunit</fullName>
    </submittedName>
</protein>
<dbReference type="EMBL" id="CP147403">
    <property type="protein sequence ID" value="WXB89730.1"/>
    <property type="molecule type" value="Genomic_DNA"/>
</dbReference>
<keyword evidence="2" id="KW-0175">Coiled coil</keyword>
<organism evidence="5 6">
    <name type="scientific">Metabacillus rhizosphaerae</name>
    <dbReference type="NCBI Taxonomy" id="3117747"/>
    <lineage>
        <taxon>Bacteria</taxon>
        <taxon>Bacillati</taxon>
        <taxon>Bacillota</taxon>
        <taxon>Bacilli</taxon>
        <taxon>Bacillales</taxon>
        <taxon>Bacillaceae</taxon>
        <taxon>Metabacillus</taxon>
    </lineage>
</organism>
<evidence type="ECO:0000256" key="1">
    <source>
        <dbReference type="ARBA" id="ARBA00004196"/>
    </source>
</evidence>
<dbReference type="RefSeq" id="WP_338788231.1">
    <property type="nucleotide sequence ID" value="NZ_CP147403.1"/>
</dbReference>
<dbReference type="InterPro" id="IPR058639">
    <property type="entry name" value="BSH_YknX-like"/>
</dbReference>
<evidence type="ECO:0000313" key="5">
    <source>
        <dbReference type="EMBL" id="WXB89730.1"/>
    </source>
</evidence>
<evidence type="ECO:0000256" key="3">
    <source>
        <dbReference type="SAM" id="Phobius"/>
    </source>
</evidence>
<dbReference type="InterPro" id="IPR050465">
    <property type="entry name" value="UPF0194_transport"/>
</dbReference>
<evidence type="ECO:0000313" key="6">
    <source>
        <dbReference type="Proteomes" id="UP001368328"/>
    </source>
</evidence>
<comment type="subcellular location">
    <subcellularLocation>
        <location evidence="1">Cell envelope</location>
    </subcellularLocation>
</comment>
<proteinExistence type="predicted"/>
<reference evidence="5 6" key="1">
    <citation type="submission" date="2024-02" db="EMBL/GenBank/DDBJ databases">
        <title>Seven novel Bacillus-like species.</title>
        <authorList>
            <person name="Liu G."/>
        </authorList>
    </citation>
    <scope>NUCLEOTIDE SEQUENCE [LARGE SCALE GENOMIC DNA]</scope>
    <source>
        <strain evidence="5 6">FJAT-53654</strain>
    </source>
</reference>
<dbReference type="Gene3D" id="2.40.420.20">
    <property type="match status" value="1"/>
</dbReference>
<dbReference type="PANTHER" id="PTHR32347">
    <property type="entry name" value="EFFLUX SYSTEM COMPONENT YKNX-RELATED"/>
    <property type="match status" value="1"/>
</dbReference>
<evidence type="ECO:0000256" key="2">
    <source>
        <dbReference type="ARBA" id="ARBA00023054"/>
    </source>
</evidence>
<dbReference type="Proteomes" id="UP001368328">
    <property type="component" value="Chromosome"/>
</dbReference>
<gene>
    <name evidence="5" type="ORF">WCV66_05695</name>
</gene>
<keyword evidence="3" id="KW-0472">Membrane</keyword>
<dbReference type="PANTHER" id="PTHR32347:SF14">
    <property type="entry name" value="EFFLUX SYSTEM COMPONENT YKNX-RELATED"/>
    <property type="match status" value="1"/>
</dbReference>
<accession>A0ABZ2MX66</accession>
<keyword evidence="3" id="KW-1133">Transmembrane helix</keyword>
<keyword evidence="6" id="KW-1185">Reference proteome</keyword>
<sequence>MKKWIIISLTAVSLGFIALNGYLIVKKDSKVQHTVYVEDWARVAKDDVVETFDTEGVMMPQEEYKIYFHEADKEFQRFLVKEGDVVTAGTPLFEYITPELDKLRETLEAEKLQAEGEITGIDDYISTLLDYQASIPDPSSEVQEVAALGLEEGLKIEVDKHASSEMIISAIDQEIYKQELEKSKLEEEVYKYDSQLSTIDEQSGTAMIVSETDGIVKEVNEKLGNPVITIVSDALSVEGLLTESQFKKAETGMKFSADINGEKKQLEGTLAKINPYPAKEPEVNKDNHYQFEGNLTEQSETLAIGSNATVSVVTAEAIGVLTVPEKAIQKGEKPYVYQLNGNGLITKKTVQTGLGFNGIKEVTNGVEVKEIMMVSPEKVPKNNAHFVTEMKPTRIKKAAFKEFSTRDKWEAFLIGLIEK</sequence>